<dbReference type="Gramene" id="TVU08503">
    <property type="protein sequence ID" value="TVU08503"/>
    <property type="gene ID" value="EJB05_41908"/>
</dbReference>
<dbReference type="EMBL" id="RWGY01000039">
    <property type="protein sequence ID" value="TVU08503.1"/>
    <property type="molecule type" value="Genomic_DNA"/>
</dbReference>
<organism evidence="2 3">
    <name type="scientific">Eragrostis curvula</name>
    <name type="common">weeping love grass</name>
    <dbReference type="NCBI Taxonomy" id="38414"/>
    <lineage>
        <taxon>Eukaryota</taxon>
        <taxon>Viridiplantae</taxon>
        <taxon>Streptophyta</taxon>
        <taxon>Embryophyta</taxon>
        <taxon>Tracheophyta</taxon>
        <taxon>Spermatophyta</taxon>
        <taxon>Magnoliopsida</taxon>
        <taxon>Liliopsida</taxon>
        <taxon>Poales</taxon>
        <taxon>Poaceae</taxon>
        <taxon>PACMAD clade</taxon>
        <taxon>Chloridoideae</taxon>
        <taxon>Eragrostideae</taxon>
        <taxon>Eragrostidinae</taxon>
        <taxon>Eragrostis</taxon>
    </lineage>
</organism>
<name>A0A5J9TAV7_9POAL</name>
<feature type="region of interest" description="Disordered" evidence="1">
    <location>
        <begin position="184"/>
        <end position="223"/>
    </location>
</feature>
<dbReference type="Proteomes" id="UP000324897">
    <property type="component" value="Chromosome 3"/>
</dbReference>
<feature type="non-terminal residue" evidence="2">
    <location>
        <position position="1"/>
    </location>
</feature>
<accession>A0A5J9TAV7</accession>
<proteinExistence type="predicted"/>
<feature type="compositionally biased region" description="Low complexity" evidence="1">
    <location>
        <begin position="66"/>
        <end position="88"/>
    </location>
</feature>
<evidence type="ECO:0000313" key="3">
    <source>
        <dbReference type="Proteomes" id="UP000324897"/>
    </source>
</evidence>
<reference evidence="2 3" key="1">
    <citation type="journal article" date="2019" name="Sci. Rep.">
        <title>A high-quality genome of Eragrostis curvula grass provides insights into Poaceae evolution and supports new strategies to enhance forage quality.</title>
        <authorList>
            <person name="Carballo J."/>
            <person name="Santos B.A.C.M."/>
            <person name="Zappacosta D."/>
            <person name="Garbus I."/>
            <person name="Selva J.P."/>
            <person name="Gallo C.A."/>
            <person name="Diaz A."/>
            <person name="Albertini E."/>
            <person name="Caccamo M."/>
            <person name="Echenique V."/>
        </authorList>
    </citation>
    <scope>NUCLEOTIDE SEQUENCE [LARGE SCALE GENOMIC DNA]</scope>
    <source>
        <strain evidence="3">cv. Victoria</strain>
        <tissue evidence="2">Leaf</tissue>
    </source>
</reference>
<protein>
    <submittedName>
        <fullName evidence="2">Uncharacterized protein</fullName>
    </submittedName>
</protein>
<gene>
    <name evidence="2" type="ORF">EJB05_41908</name>
</gene>
<dbReference type="AlphaFoldDB" id="A0A5J9TAV7"/>
<feature type="compositionally biased region" description="Pro residues" evidence="1">
    <location>
        <begin position="186"/>
        <end position="203"/>
    </location>
</feature>
<keyword evidence="3" id="KW-1185">Reference proteome</keyword>
<evidence type="ECO:0000313" key="2">
    <source>
        <dbReference type="EMBL" id="TVU08503.1"/>
    </source>
</evidence>
<feature type="region of interest" description="Disordered" evidence="1">
    <location>
        <begin position="66"/>
        <end position="92"/>
    </location>
</feature>
<comment type="caution">
    <text evidence="2">The sequence shown here is derived from an EMBL/GenBank/DDBJ whole genome shotgun (WGS) entry which is preliminary data.</text>
</comment>
<sequence>EFAAACGVGAGWLLVLRHRGGGVLTVKVFDDSGCLRELAAQPSGVKVMAEEAAGSAIGEEAIREPAAPAVPEEPTGDAVGSSSGVRSGSHMDEAASNLSFTRTEPQPKMRISFRVPGYTAYLDDGSSPYIEAEDHTTYLTSGIEELPTFTNGGWELPLLKSGVEAIGPTPAGAPIAAAVVATHAPTPAPPSTPAGAPPAPAPAPSASSTVPSPPHSPASATVSRPTKLAVRFSALLRSCCSRPQWRVFIVIVLKVYPPSHFSW</sequence>
<evidence type="ECO:0000256" key="1">
    <source>
        <dbReference type="SAM" id="MobiDB-lite"/>
    </source>
</evidence>